<reference evidence="2 3" key="1">
    <citation type="submission" date="2024-03" db="EMBL/GenBank/DDBJ databases">
        <title>Human intestinal bacterial collection.</title>
        <authorList>
            <person name="Pauvert C."/>
            <person name="Hitch T.C.A."/>
            <person name="Clavel T."/>
        </authorList>
    </citation>
    <scope>NUCLEOTIDE SEQUENCE [LARGE SCALE GENOMIC DNA]</scope>
    <source>
        <strain evidence="2 3">CLA-JM-H44</strain>
    </source>
</reference>
<keyword evidence="3" id="KW-1185">Reference proteome</keyword>
<gene>
    <name evidence="2" type="ORF">WMO26_03775</name>
</gene>
<feature type="chain" id="PRO_5047143283" evidence="1">
    <location>
        <begin position="20"/>
        <end position="188"/>
    </location>
</feature>
<protein>
    <submittedName>
        <fullName evidence="2">SipW-dependent-type signal peptide-containing protein</fullName>
    </submittedName>
</protein>
<proteinExistence type="predicted"/>
<accession>A0ABV1DY09</accession>
<dbReference type="NCBIfam" id="TIGR04088">
    <property type="entry name" value="cognate_SipW"/>
    <property type="match status" value="1"/>
</dbReference>
<feature type="signal peptide" evidence="1">
    <location>
        <begin position="1"/>
        <end position="19"/>
    </location>
</feature>
<sequence length="188" mass="20379">MRRKLLALVLFITCLSVAAYSTIAYFTAEDTATNVITAGNIRIELEETAVSEDGEIVPFKDLAGVMPGADVSKIVQVKNTGSQPAYVRIRMEKVITLAEGAAGEADVSLLSCDLNEEDWMHKDGYYYYKKPLAPGAQTEPLFTKVTFAKEMGNLYQNSKAQINLVAFATQAANNGATVWDAGGWPTGE</sequence>
<keyword evidence="1" id="KW-0732">Signal</keyword>
<evidence type="ECO:0000313" key="2">
    <source>
        <dbReference type="EMBL" id="MEQ2439944.1"/>
    </source>
</evidence>
<dbReference type="RefSeq" id="WP_349218239.1">
    <property type="nucleotide sequence ID" value="NZ_JBBMFD010000004.1"/>
</dbReference>
<evidence type="ECO:0000256" key="1">
    <source>
        <dbReference type="SAM" id="SignalP"/>
    </source>
</evidence>
<name>A0ABV1DY09_9FIRM</name>
<dbReference type="InterPro" id="IPR023833">
    <property type="entry name" value="Signal_pept_SipW-depend-type"/>
</dbReference>
<organism evidence="2 3">
    <name type="scientific">Solibaculum intestinale</name>
    <dbReference type="NCBI Taxonomy" id="3133165"/>
    <lineage>
        <taxon>Bacteria</taxon>
        <taxon>Bacillati</taxon>
        <taxon>Bacillota</taxon>
        <taxon>Clostridia</taxon>
        <taxon>Eubacteriales</taxon>
        <taxon>Oscillospiraceae</taxon>
        <taxon>Solibaculum</taxon>
    </lineage>
</organism>
<dbReference type="EMBL" id="JBBMFD010000004">
    <property type="protein sequence ID" value="MEQ2439944.1"/>
    <property type="molecule type" value="Genomic_DNA"/>
</dbReference>
<comment type="caution">
    <text evidence="2">The sequence shown here is derived from an EMBL/GenBank/DDBJ whole genome shotgun (WGS) entry which is preliminary data.</text>
</comment>
<evidence type="ECO:0000313" key="3">
    <source>
        <dbReference type="Proteomes" id="UP001489509"/>
    </source>
</evidence>
<dbReference type="Proteomes" id="UP001489509">
    <property type="component" value="Unassembled WGS sequence"/>
</dbReference>